<dbReference type="SUPFAM" id="SSF103473">
    <property type="entry name" value="MFS general substrate transporter"/>
    <property type="match status" value="1"/>
</dbReference>
<dbReference type="GO" id="GO:0005886">
    <property type="term" value="C:plasma membrane"/>
    <property type="evidence" value="ECO:0007669"/>
    <property type="project" value="UniProtKB-SubCell"/>
</dbReference>
<sequence length="457" mass="49253">MDKGHKRYDGKLVLAVCLAVLTYWLFAQSFVNIGGSVQQTFNISDSTLNLAISLVSFTTGLLMVLAGDVADRIGNLKLVIIGLLLNIIGCILLIVTPLTAFLLIGRVFQGLSAAILLPATVGLLSTQFEEENLRKALSYLMIVTVGGVGFASVVGGAISVFLNWQANFIISIIISVIALVILSRVKENKVTVETRKFDYFGMVVFAIFIMSINVLLTEGLQFGLLSILTLSLLVIAILSFVVLYFFERKLRHPFIDFSILKNRAFMGSTLNNFIVNTGIGTTVVFNMYAQQAFGMSEVQTGLVTVPYVIMAIVMVRIGEKAINIYGGKNMLIAGPLFPAIGVVLISMTFLPQPIYIAVVTIGFVICAIGTGLVATPGLTIAIFNMPQEKVSFATGLYKMGATLGGAFGLALVPTLYTIFQNFFTMSAAASGAFWFGVILMLIGVLSAYVIIPKHIKA</sequence>
<dbReference type="PRINTS" id="PR01036">
    <property type="entry name" value="TCRTETB"/>
</dbReference>
<feature type="transmembrane region" description="Helical" evidence="8">
    <location>
        <begin position="137"/>
        <end position="162"/>
    </location>
</feature>
<dbReference type="Pfam" id="PF07690">
    <property type="entry name" value="MFS_1"/>
    <property type="match status" value="1"/>
</dbReference>
<evidence type="ECO:0000256" key="2">
    <source>
        <dbReference type="ARBA" id="ARBA00007520"/>
    </source>
</evidence>
<evidence type="ECO:0000256" key="3">
    <source>
        <dbReference type="ARBA" id="ARBA00022448"/>
    </source>
</evidence>
<evidence type="ECO:0000256" key="5">
    <source>
        <dbReference type="ARBA" id="ARBA00022989"/>
    </source>
</evidence>
<name>A0AAP8PRW1_9STAP</name>
<feature type="transmembrane region" description="Helical" evidence="8">
    <location>
        <begin position="107"/>
        <end position="125"/>
    </location>
</feature>
<dbReference type="InterPro" id="IPR011701">
    <property type="entry name" value="MFS"/>
</dbReference>
<comment type="caution">
    <text evidence="10">The sequence shown here is derived from an EMBL/GenBank/DDBJ whole genome shotgun (WGS) entry which is preliminary data.</text>
</comment>
<dbReference type="AlphaFoldDB" id="A0AAP8PRW1"/>
<accession>A0AAP8PRW1</accession>
<feature type="transmembrane region" description="Helical" evidence="8">
    <location>
        <begin position="47"/>
        <end position="66"/>
    </location>
</feature>
<dbReference type="Gene3D" id="1.20.1720.10">
    <property type="entry name" value="Multidrug resistance protein D"/>
    <property type="match status" value="1"/>
</dbReference>
<evidence type="ECO:0000256" key="6">
    <source>
        <dbReference type="ARBA" id="ARBA00023136"/>
    </source>
</evidence>
<keyword evidence="3" id="KW-0813">Transport</keyword>
<keyword evidence="5 8" id="KW-1133">Transmembrane helix</keyword>
<comment type="subcellular location">
    <subcellularLocation>
        <location evidence="1">Cell membrane</location>
        <topology evidence="1">Multi-pass membrane protein</topology>
    </subcellularLocation>
</comment>
<dbReference type="InterPro" id="IPR020846">
    <property type="entry name" value="MFS_dom"/>
</dbReference>
<proteinExistence type="inferred from homology"/>
<evidence type="ECO:0000259" key="9">
    <source>
        <dbReference type="PROSITE" id="PS50850"/>
    </source>
</evidence>
<reference evidence="10 11" key="1">
    <citation type="submission" date="2017-08" db="EMBL/GenBank/DDBJ databases">
        <title>Draft genome sequences of 64 type strains of genus Staph aureus.</title>
        <authorList>
            <person name="Cole K."/>
            <person name="Golubchik T."/>
            <person name="Russell J."/>
            <person name="Foster D."/>
            <person name="Llewelyn M."/>
            <person name="Wilson D."/>
            <person name="Crook D."/>
            <person name="Paul J."/>
        </authorList>
    </citation>
    <scope>NUCLEOTIDE SEQUENCE [LARGE SCALE GENOMIC DNA]</scope>
    <source>
        <strain evidence="10 11">NCTC 12101</strain>
    </source>
</reference>
<dbReference type="InterPro" id="IPR036259">
    <property type="entry name" value="MFS_trans_sf"/>
</dbReference>
<feature type="transmembrane region" description="Helical" evidence="8">
    <location>
        <begin position="197"/>
        <end position="216"/>
    </location>
</feature>
<feature type="domain" description="Major facilitator superfamily (MFS) profile" evidence="9">
    <location>
        <begin position="12"/>
        <end position="455"/>
    </location>
</feature>
<dbReference type="Gene3D" id="1.20.1250.20">
    <property type="entry name" value="MFS general substrate transporter like domains"/>
    <property type="match status" value="1"/>
</dbReference>
<evidence type="ECO:0000256" key="7">
    <source>
        <dbReference type="ARBA" id="ARBA00040594"/>
    </source>
</evidence>
<protein>
    <recommendedName>
        <fullName evidence="7">Quinolone resistance protein NorB</fullName>
    </recommendedName>
</protein>
<dbReference type="EMBL" id="PPQW01000009">
    <property type="protein sequence ID" value="PNZ68803.1"/>
    <property type="molecule type" value="Genomic_DNA"/>
</dbReference>
<evidence type="ECO:0000256" key="4">
    <source>
        <dbReference type="ARBA" id="ARBA00022692"/>
    </source>
</evidence>
<keyword evidence="4 8" id="KW-0812">Transmembrane</keyword>
<dbReference type="GeneID" id="64981422"/>
<keyword evidence="6 8" id="KW-0472">Membrane</keyword>
<dbReference type="CDD" id="cd17321">
    <property type="entry name" value="MFS_MMR_MDR_like"/>
    <property type="match status" value="1"/>
</dbReference>
<dbReference type="GO" id="GO:0022857">
    <property type="term" value="F:transmembrane transporter activity"/>
    <property type="evidence" value="ECO:0007669"/>
    <property type="project" value="InterPro"/>
</dbReference>
<feature type="transmembrane region" description="Helical" evidence="8">
    <location>
        <begin position="222"/>
        <end position="246"/>
    </location>
</feature>
<comment type="similarity">
    <text evidence="2">Belongs to the major facilitator superfamily. TCR/Tet family.</text>
</comment>
<evidence type="ECO:0000256" key="8">
    <source>
        <dbReference type="SAM" id="Phobius"/>
    </source>
</evidence>
<feature type="transmembrane region" description="Helical" evidence="8">
    <location>
        <begin position="301"/>
        <end position="318"/>
    </location>
</feature>
<feature type="transmembrane region" description="Helical" evidence="8">
    <location>
        <begin position="267"/>
        <end position="289"/>
    </location>
</feature>
<feature type="transmembrane region" description="Helical" evidence="8">
    <location>
        <begin position="168"/>
        <end position="185"/>
    </location>
</feature>
<evidence type="ECO:0000313" key="11">
    <source>
        <dbReference type="Proteomes" id="UP000242470"/>
    </source>
</evidence>
<organism evidence="10 11">
    <name type="scientific">Staphylococcus auricularis</name>
    <dbReference type="NCBI Taxonomy" id="29379"/>
    <lineage>
        <taxon>Bacteria</taxon>
        <taxon>Bacillati</taxon>
        <taxon>Bacillota</taxon>
        <taxon>Bacilli</taxon>
        <taxon>Bacillales</taxon>
        <taxon>Staphylococcaceae</taxon>
        <taxon>Staphylococcus</taxon>
    </lineage>
</organism>
<feature type="transmembrane region" description="Helical" evidence="8">
    <location>
        <begin position="431"/>
        <end position="451"/>
    </location>
</feature>
<feature type="transmembrane region" description="Helical" evidence="8">
    <location>
        <begin position="395"/>
        <end position="419"/>
    </location>
</feature>
<gene>
    <name evidence="10" type="ORF">CD158_02425</name>
</gene>
<dbReference type="PANTHER" id="PTHR42718:SF9">
    <property type="entry name" value="MAJOR FACILITATOR SUPERFAMILY MULTIDRUG TRANSPORTER MFSC"/>
    <property type="match status" value="1"/>
</dbReference>
<feature type="transmembrane region" description="Helical" evidence="8">
    <location>
        <begin position="78"/>
        <end position="101"/>
    </location>
</feature>
<feature type="transmembrane region" description="Helical" evidence="8">
    <location>
        <begin position="12"/>
        <end position="35"/>
    </location>
</feature>
<dbReference type="RefSeq" id="WP_059107433.1">
    <property type="nucleotide sequence ID" value="NZ_AP024589.1"/>
</dbReference>
<feature type="transmembrane region" description="Helical" evidence="8">
    <location>
        <begin position="355"/>
        <end position="383"/>
    </location>
</feature>
<feature type="transmembrane region" description="Helical" evidence="8">
    <location>
        <begin position="330"/>
        <end position="349"/>
    </location>
</feature>
<dbReference type="PROSITE" id="PS50850">
    <property type="entry name" value="MFS"/>
    <property type="match status" value="1"/>
</dbReference>
<dbReference type="PANTHER" id="PTHR42718">
    <property type="entry name" value="MAJOR FACILITATOR SUPERFAMILY MULTIDRUG TRANSPORTER MFSC"/>
    <property type="match status" value="1"/>
</dbReference>
<evidence type="ECO:0000256" key="1">
    <source>
        <dbReference type="ARBA" id="ARBA00004651"/>
    </source>
</evidence>
<dbReference type="Proteomes" id="UP000242470">
    <property type="component" value="Unassembled WGS sequence"/>
</dbReference>
<evidence type="ECO:0000313" key="10">
    <source>
        <dbReference type="EMBL" id="PNZ68803.1"/>
    </source>
</evidence>